<evidence type="ECO:0000313" key="5">
    <source>
        <dbReference type="Proteomes" id="UP000292445"/>
    </source>
</evidence>
<dbReference type="SUPFAM" id="SSF53187">
    <property type="entry name" value="Zn-dependent exopeptidases"/>
    <property type="match status" value="1"/>
</dbReference>
<comment type="similarity">
    <text evidence="1">Belongs to the peptidase M20 family.</text>
</comment>
<keyword evidence="5" id="KW-1185">Reference proteome</keyword>
<feature type="binding site" evidence="3">
    <location>
        <position position="135"/>
    </location>
    <ligand>
        <name>Zn(2+)</name>
        <dbReference type="ChEBI" id="CHEBI:29105"/>
        <label>2</label>
    </ligand>
</feature>
<dbReference type="EMBL" id="SGXC01000001">
    <property type="protein sequence ID" value="RZS85248.1"/>
    <property type="molecule type" value="Genomic_DNA"/>
</dbReference>
<dbReference type="Gene3D" id="3.30.70.360">
    <property type="match status" value="1"/>
</dbReference>
<keyword evidence="3" id="KW-0862">Zinc</keyword>
<keyword evidence="2 4" id="KW-0378">Hydrolase</keyword>
<feature type="binding site" evidence="3">
    <location>
        <position position="400"/>
    </location>
    <ligand>
        <name>Zn(2+)</name>
        <dbReference type="ChEBI" id="CHEBI:29105"/>
        <label>2</label>
    </ligand>
</feature>
<feature type="binding site" evidence="3">
    <location>
        <position position="89"/>
    </location>
    <ligand>
        <name>Zn(2+)</name>
        <dbReference type="ChEBI" id="CHEBI:29105"/>
        <label>1</label>
    </ligand>
</feature>
<dbReference type="PIRSF" id="PIRSF001235">
    <property type="entry name" value="Amidase_carbamoylase"/>
    <property type="match status" value="1"/>
</dbReference>
<organism evidence="4 5">
    <name type="scientific">Pigmentiphaga kullae</name>
    <dbReference type="NCBI Taxonomy" id="151784"/>
    <lineage>
        <taxon>Bacteria</taxon>
        <taxon>Pseudomonadati</taxon>
        <taxon>Pseudomonadota</taxon>
        <taxon>Betaproteobacteria</taxon>
        <taxon>Burkholderiales</taxon>
        <taxon>Alcaligenaceae</taxon>
        <taxon>Pigmentiphaga</taxon>
    </lineage>
</organism>
<comment type="caution">
    <text evidence="4">The sequence shown here is derived from an EMBL/GenBank/DDBJ whole genome shotgun (WGS) entry which is preliminary data.</text>
</comment>
<dbReference type="PANTHER" id="PTHR32494">
    <property type="entry name" value="ALLANTOATE DEIMINASE-RELATED"/>
    <property type="match status" value="1"/>
</dbReference>
<feature type="binding site" evidence="3">
    <location>
        <position position="100"/>
    </location>
    <ligand>
        <name>Zn(2+)</name>
        <dbReference type="ChEBI" id="CHEBI:29105"/>
        <label>2</label>
    </ligand>
</feature>
<gene>
    <name evidence="4" type="ORF">EV675_1271</name>
</gene>
<evidence type="ECO:0000256" key="3">
    <source>
        <dbReference type="PIRSR" id="PIRSR001235-1"/>
    </source>
</evidence>
<protein>
    <submittedName>
        <fullName evidence="4">N-carbamoyl-L-amino-acid hydrolase</fullName>
    </submittedName>
</protein>
<dbReference type="PANTHER" id="PTHR32494:SF5">
    <property type="entry name" value="ALLANTOATE AMIDOHYDROLASE"/>
    <property type="match status" value="1"/>
</dbReference>
<dbReference type="InterPro" id="IPR036264">
    <property type="entry name" value="Bact_exopeptidase_dim_dom"/>
</dbReference>
<evidence type="ECO:0000256" key="1">
    <source>
        <dbReference type="ARBA" id="ARBA00006153"/>
    </source>
</evidence>
<accession>A0A4Q7NK17</accession>
<dbReference type="GO" id="GO:0016813">
    <property type="term" value="F:hydrolase activity, acting on carbon-nitrogen (but not peptide) bonds, in linear amidines"/>
    <property type="evidence" value="ECO:0007669"/>
    <property type="project" value="InterPro"/>
</dbReference>
<comment type="cofactor">
    <cofactor evidence="3">
        <name>Zn(2+)</name>
        <dbReference type="ChEBI" id="CHEBI:29105"/>
    </cofactor>
    <text evidence="3">Binds 2 Zn(2+) ions per subunit.</text>
</comment>
<dbReference type="Proteomes" id="UP000292445">
    <property type="component" value="Unassembled WGS sequence"/>
</dbReference>
<dbReference type="NCBIfam" id="TIGR01879">
    <property type="entry name" value="hydantase"/>
    <property type="match status" value="1"/>
</dbReference>
<dbReference type="GO" id="GO:0046872">
    <property type="term" value="F:metal ion binding"/>
    <property type="evidence" value="ECO:0007669"/>
    <property type="project" value="UniProtKB-KW"/>
</dbReference>
<dbReference type="AlphaFoldDB" id="A0A4Q7NK17"/>
<proteinExistence type="inferred from homology"/>
<name>A0A4Q7NK17_9BURK</name>
<dbReference type="Gene3D" id="3.40.630.10">
    <property type="entry name" value="Zn peptidases"/>
    <property type="match status" value="1"/>
</dbReference>
<keyword evidence="3" id="KW-0479">Metal-binding</keyword>
<evidence type="ECO:0000256" key="2">
    <source>
        <dbReference type="ARBA" id="ARBA00022801"/>
    </source>
</evidence>
<feature type="binding site" evidence="3">
    <location>
        <position position="202"/>
    </location>
    <ligand>
        <name>Zn(2+)</name>
        <dbReference type="ChEBI" id="CHEBI:29105"/>
        <label>1</label>
    </ligand>
</feature>
<reference evidence="4 5" key="1">
    <citation type="submission" date="2019-02" db="EMBL/GenBank/DDBJ databases">
        <title>Genomic Encyclopedia of Type Strains, Phase IV (KMG-IV): sequencing the most valuable type-strain genomes for metagenomic binning, comparative biology and taxonomic classification.</title>
        <authorList>
            <person name="Goeker M."/>
        </authorList>
    </citation>
    <scope>NUCLEOTIDE SEQUENCE [LARGE SCALE GENOMIC DNA]</scope>
    <source>
        <strain evidence="4 5">K24</strain>
    </source>
</reference>
<sequence length="426" mass="45874">MTAATTMAGAQAVPGRQDAIDLFERIRQLSFDGVGVSRESYGPTETAALDALVEWADRHGIAARTDPAANVVFSLAQAGDQAPIVCGSHVDSVPQGGNYDGLAGVIAGLLCLKRLKDEGVRLAHPLWVAGMRGEESAWFGKAYMGSGAILGKLKADDLALRNKRSGRTLAEAMASVGADVDSIAAGKPVPWVSGVRAYLELHIEQGPLMVARKWPTAIVSGIRGNIRHNLVRCIGEPGHSGAVPRWLRNDAVFAVSDLLMRLDEHWRVLLERGNDLVVTSGVMGTDPAEHAVSRIPGRVDFSFEVRSESTETLEEFYRVMRAECDEVARQRGVRFEFDRRIESAPATMDAQLVQLLLDTSAELDLPAEKIPSGAGHDAALFANAGIPSGMIFIRNENGSHNPAEAMEIDDFMAGVDVLYRSLPKVT</sequence>
<dbReference type="InterPro" id="IPR010158">
    <property type="entry name" value="Amidase_Cbmase"/>
</dbReference>
<feature type="binding site" evidence="3">
    <location>
        <position position="100"/>
    </location>
    <ligand>
        <name>Zn(2+)</name>
        <dbReference type="ChEBI" id="CHEBI:29105"/>
        <label>1</label>
    </ligand>
</feature>
<dbReference type="InterPro" id="IPR002933">
    <property type="entry name" value="Peptidase_M20"/>
</dbReference>
<dbReference type="SUPFAM" id="SSF55031">
    <property type="entry name" value="Bacterial exopeptidase dimerisation domain"/>
    <property type="match status" value="1"/>
</dbReference>
<dbReference type="Pfam" id="PF01546">
    <property type="entry name" value="Peptidase_M20"/>
    <property type="match status" value="1"/>
</dbReference>
<evidence type="ECO:0000313" key="4">
    <source>
        <dbReference type="EMBL" id="RZS85248.1"/>
    </source>
</evidence>